<proteinExistence type="predicted"/>
<dbReference type="EMBL" id="BGPR01006889">
    <property type="protein sequence ID" value="GBN22656.1"/>
    <property type="molecule type" value="Genomic_DNA"/>
</dbReference>
<organism evidence="2 3">
    <name type="scientific">Araneus ventricosus</name>
    <name type="common">Orbweaver spider</name>
    <name type="synonym">Epeira ventricosa</name>
    <dbReference type="NCBI Taxonomy" id="182803"/>
    <lineage>
        <taxon>Eukaryota</taxon>
        <taxon>Metazoa</taxon>
        <taxon>Ecdysozoa</taxon>
        <taxon>Arthropoda</taxon>
        <taxon>Chelicerata</taxon>
        <taxon>Arachnida</taxon>
        <taxon>Araneae</taxon>
        <taxon>Araneomorphae</taxon>
        <taxon>Entelegynae</taxon>
        <taxon>Araneoidea</taxon>
        <taxon>Araneidae</taxon>
        <taxon>Araneus</taxon>
    </lineage>
</organism>
<dbReference type="AlphaFoldDB" id="A0A4Y2MAB6"/>
<accession>A0A4Y2MAB6</accession>
<gene>
    <name evidence="2" type="ORF">AVEN_11253_1</name>
</gene>
<evidence type="ECO:0000313" key="2">
    <source>
        <dbReference type="EMBL" id="GBN22656.1"/>
    </source>
</evidence>
<evidence type="ECO:0000256" key="1">
    <source>
        <dbReference type="SAM" id="SignalP"/>
    </source>
</evidence>
<evidence type="ECO:0000313" key="3">
    <source>
        <dbReference type="Proteomes" id="UP000499080"/>
    </source>
</evidence>
<comment type="caution">
    <text evidence="2">The sequence shown here is derived from an EMBL/GenBank/DDBJ whole genome shotgun (WGS) entry which is preliminary data.</text>
</comment>
<name>A0A4Y2MAB6_ARAVE</name>
<keyword evidence="1" id="KW-0732">Signal</keyword>
<reference evidence="2 3" key="1">
    <citation type="journal article" date="2019" name="Sci. Rep.">
        <title>Orb-weaving spider Araneus ventricosus genome elucidates the spidroin gene catalogue.</title>
        <authorList>
            <person name="Kono N."/>
            <person name="Nakamura H."/>
            <person name="Ohtoshi R."/>
            <person name="Moran D.A.P."/>
            <person name="Shinohara A."/>
            <person name="Yoshida Y."/>
            <person name="Fujiwara M."/>
            <person name="Mori M."/>
            <person name="Tomita M."/>
            <person name="Arakawa K."/>
        </authorList>
    </citation>
    <scope>NUCLEOTIDE SEQUENCE [LARGE SCALE GENOMIC DNA]</scope>
</reference>
<sequence>MRQGNSNNNLWTLCILNLKLITTVFIKSVLTGERITFHIPVQGWDFVLASTGGLGPELAHKTLESQFHVSLLTTNDAFFIIEDLWVQIVMSINVRKFK</sequence>
<feature type="signal peptide" evidence="1">
    <location>
        <begin position="1"/>
        <end position="26"/>
    </location>
</feature>
<feature type="chain" id="PRO_5021388968" evidence="1">
    <location>
        <begin position="27"/>
        <end position="98"/>
    </location>
</feature>
<protein>
    <submittedName>
        <fullName evidence="2">Uncharacterized protein</fullName>
    </submittedName>
</protein>
<keyword evidence="3" id="KW-1185">Reference proteome</keyword>
<dbReference type="Proteomes" id="UP000499080">
    <property type="component" value="Unassembled WGS sequence"/>
</dbReference>